<dbReference type="RefSeq" id="WP_079636728.1">
    <property type="nucleotide sequence ID" value="NZ_FUYP01000001.1"/>
</dbReference>
<evidence type="ECO:0000256" key="4">
    <source>
        <dbReference type="ARBA" id="ARBA00066616"/>
    </source>
</evidence>
<evidence type="ECO:0000256" key="5">
    <source>
        <dbReference type="ARBA" id="ARBA00067668"/>
    </source>
</evidence>
<dbReference type="Gene3D" id="3.40.50.12780">
    <property type="entry name" value="N-terminal domain of ligase-like"/>
    <property type="match status" value="1"/>
</dbReference>
<dbReference type="EC" id="6.2.1.44" evidence="4"/>
<keyword evidence="2 8" id="KW-0436">Ligase</keyword>
<dbReference type="InterPro" id="IPR045851">
    <property type="entry name" value="AMP-bd_C_sf"/>
</dbReference>
<dbReference type="PANTHER" id="PTHR43767">
    <property type="entry name" value="LONG-CHAIN-FATTY-ACID--COA LIGASE"/>
    <property type="match status" value="1"/>
</dbReference>
<sequence length="521" mass="55993">MIDLDAIRTLADIPAAQAQKRGGAVAVKFGARETSFAELDAQSNRVANALIASAVVPGDRVSVLSKNHDAWYPLFFGTARSRACLAPINCRLAAGEIAFILGDAAPKLLFVGEDFFETALAAIAELETPPRLTALYGAHPAFESFDAWLGDAPAAPPADEPQLGDDVLQLYTSGTTGRPKGVVLANRNYRRFLEMASEVDGFAYDEDDTVMIVMPLFHVAGTNVSFSGLAQGGRLVLVKDFAAPDAIRMLTEERVAHAFLAPAMIQMMLQQAEAPDGDYSQLRSIAYGASPIAEDVLRRARATFGCDFVQFYGMTESAGGGAYLSPAAHDLPGKLTSCGKPWPQTEMAILNGEGRPLGDGEIGEIAIRGDIVMKEYWNRPEATCETVIDGWLHTGDVGYRDADGFYFVHDRIKDMIVSGGENVYPAEVESAIMGCPGVADVAVIGVPDDKWGEAVKALIVPVKGAEPDPDAVIAWARERIAAYKAPKSVDFLDALPRNPSGKVLRRDLRAPYWEGRERAVG</sequence>
<dbReference type="Gene3D" id="3.30.300.30">
    <property type="match status" value="1"/>
</dbReference>
<evidence type="ECO:0000259" key="7">
    <source>
        <dbReference type="Pfam" id="PF13193"/>
    </source>
</evidence>
<dbReference type="NCBIfam" id="NF004837">
    <property type="entry name" value="PRK06187.1"/>
    <property type="match status" value="1"/>
</dbReference>
<feature type="domain" description="AMP-binding enzyme C-terminal" evidence="7">
    <location>
        <begin position="427"/>
        <end position="502"/>
    </location>
</feature>
<dbReference type="EMBL" id="FUYP01000001">
    <property type="protein sequence ID" value="SKB25815.1"/>
    <property type="molecule type" value="Genomic_DNA"/>
</dbReference>
<evidence type="ECO:0000259" key="6">
    <source>
        <dbReference type="Pfam" id="PF00501"/>
    </source>
</evidence>
<protein>
    <recommendedName>
        <fullName evidence="5">3-methylmercaptopropionyl-CoA ligase</fullName>
        <ecNumber evidence="4">6.2.1.44</ecNumber>
    </recommendedName>
</protein>
<name>A0A1T4ZT83_9SPHN</name>
<accession>A0A1T4ZT83</accession>
<dbReference type="Pfam" id="PF00501">
    <property type="entry name" value="AMP-binding"/>
    <property type="match status" value="1"/>
</dbReference>
<dbReference type="Proteomes" id="UP000190044">
    <property type="component" value="Unassembled WGS sequence"/>
</dbReference>
<comment type="similarity">
    <text evidence="1">Belongs to the ATP-dependent AMP-binding enzyme family.</text>
</comment>
<proteinExistence type="inferred from homology"/>
<dbReference type="GO" id="GO:0016878">
    <property type="term" value="F:acid-thiol ligase activity"/>
    <property type="evidence" value="ECO:0007669"/>
    <property type="project" value="UniProtKB-ARBA"/>
</dbReference>
<evidence type="ECO:0000256" key="2">
    <source>
        <dbReference type="ARBA" id="ARBA00022598"/>
    </source>
</evidence>
<comment type="catalytic activity">
    <reaction evidence="3">
        <text>3-(methylsulfanyl)propanoate + ATP + CoA = 3-(methylsulfanyl)propanoyl-CoA + AMP + diphosphate</text>
        <dbReference type="Rhea" id="RHEA:43052"/>
        <dbReference type="ChEBI" id="CHEBI:30616"/>
        <dbReference type="ChEBI" id="CHEBI:33019"/>
        <dbReference type="ChEBI" id="CHEBI:49016"/>
        <dbReference type="ChEBI" id="CHEBI:57287"/>
        <dbReference type="ChEBI" id="CHEBI:82815"/>
        <dbReference type="ChEBI" id="CHEBI:456215"/>
        <dbReference type="EC" id="6.2.1.44"/>
    </reaction>
    <physiologicalReaction direction="left-to-right" evidence="3">
        <dbReference type="Rhea" id="RHEA:43053"/>
    </physiologicalReaction>
</comment>
<dbReference type="FunFam" id="3.30.300.30:FF:000008">
    <property type="entry name" value="2,3-dihydroxybenzoate-AMP ligase"/>
    <property type="match status" value="1"/>
</dbReference>
<evidence type="ECO:0000313" key="8">
    <source>
        <dbReference type="EMBL" id="SKB25815.1"/>
    </source>
</evidence>
<dbReference type="InterPro" id="IPR050237">
    <property type="entry name" value="ATP-dep_AMP-bd_enzyme"/>
</dbReference>
<feature type="domain" description="AMP-dependent synthetase/ligase" evidence="6">
    <location>
        <begin position="16"/>
        <end position="377"/>
    </location>
</feature>
<organism evidence="8 9">
    <name type="scientific">Sphingopyxis flava</name>
    <dbReference type="NCBI Taxonomy" id="1507287"/>
    <lineage>
        <taxon>Bacteria</taxon>
        <taxon>Pseudomonadati</taxon>
        <taxon>Pseudomonadota</taxon>
        <taxon>Alphaproteobacteria</taxon>
        <taxon>Sphingomonadales</taxon>
        <taxon>Sphingomonadaceae</taxon>
        <taxon>Sphingopyxis</taxon>
    </lineage>
</organism>
<dbReference type="InterPro" id="IPR000873">
    <property type="entry name" value="AMP-dep_synth/lig_dom"/>
</dbReference>
<keyword evidence="9" id="KW-1185">Reference proteome</keyword>
<dbReference type="InterPro" id="IPR025110">
    <property type="entry name" value="AMP-bd_C"/>
</dbReference>
<evidence type="ECO:0000256" key="3">
    <source>
        <dbReference type="ARBA" id="ARBA00051915"/>
    </source>
</evidence>
<reference evidence="9" key="1">
    <citation type="submission" date="2017-02" db="EMBL/GenBank/DDBJ databases">
        <authorList>
            <person name="Varghese N."/>
            <person name="Submissions S."/>
        </authorList>
    </citation>
    <scope>NUCLEOTIDE SEQUENCE [LARGE SCALE GENOMIC DNA]</scope>
    <source>
        <strain evidence="9">R11H</strain>
    </source>
</reference>
<dbReference type="AlphaFoldDB" id="A0A1T4ZT83"/>
<dbReference type="PANTHER" id="PTHR43767:SF1">
    <property type="entry name" value="NONRIBOSOMAL PEPTIDE SYNTHASE PES1 (EUROFUNG)-RELATED"/>
    <property type="match status" value="1"/>
</dbReference>
<dbReference type="Pfam" id="PF13193">
    <property type="entry name" value="AMP-binding_C"/>
    <property type="match status" value="1"/>
</dbReference>
<evidence type="ECO:0000313" key="9">
    <source>
        <dbReference type="Proteomes" id="UP000190044"/>
    </source>
</evidence>
<dbReference type="InterPro" id="IPR042099">
    <property type="entry name" value="ANL_N_sf"/>
</dbReference>
<dbReference type="SUPFAM" id="SSF56801">
    <property type="entry name" value="Acetyl-CoA synthetase-like"/>
    <property type="match status" value="1"/>
</dbReference>
<gene>
    <name evidence="8" type="ORF">SAMN06295937_1001136</name>
</gene>
<evidence type="ECO:0000256" key="1">
    <source>
        <dbReference type="ARBA" id="ARBA00006432"/>
    </source>
</evidence>
<dbReference type="OrthoDB" id="9803968at2"/>